<dbReference type="Proteomes" id="UP000571701">
    <property type="component" value="Unassembled WGS sequence"/>
</dbReference>
<dbReference type="Gene3D" id="3.10.180.10">
    <property type="entry name" value="2,3-Dihydroxybiphenyl 1,2-Dioxygenase, domain 1"/>
    <property type="match status" value="1"/>
</dbReference>
<dbReference type="Pfam" id="PF13669">
    <property type="entry name" value="Glyoxalase_4"/>
    <property type="match status" value="1"/>
</dbReference>
<dbReference type="PROSITE" id="PS51819">
    <property type="entry name" value="VOC"/>
    <property type="match status" value="1"/>
</dbReference>
<dbReference type="AlphaFoldDB" id="A0A7W2ITY1"/>
<dbReference type="SUPFAM" id="SSF54593">
    <property type="entry name" value="Glyoxalase/Bleomycin resistance protein/Dihydroxybiphenyl dioxygenase"/>
    <property type="match status" value="1"/>
</dbReference>
<evidence type="ECO:0000313" key="3">
    <source>
        <dbReference type="Proteomes" id="UP000571701"/>
    </source>
</evidence>
<dbReference type="InterPro" id="IPR037523">
    <property type="entry name" value="VOC_core"/>
</dbReference>
<gene>
    <name evidence="2" type="ORF">H2O73_11835</name>
</gene>
<protein>
    <submittedName>
        <fullName evidence="2">VOC family protein</fullName>
    </submittedName>
</protein>
<organism evidence="2 3">
    <name type="scientific">Vibrio marinisediminis</name>
    <dbReference type="NCBI Taxonomy" id="2758441"/>
    <lineage>
        <taxon>Bacteria</taxon>
        <taxon>Pseudomonadati</taxon>
        <taxon>Pseudomonadota</taxon>
        <taxon>Gammaproteobacteria</taxon>
        <taxon>Vibrionales</taxon>
        <taxon>Vibrionaceae</taxon>
        <taxon>Vibrio</taxon>
    </lineage>
</organism>
<dbReference type="EMBL" id="JACFYF010000006">
    <property type="protein sequence ID" value="MBA5763041.1"/>
    <property type="molecule type" value="Genomic_DNA"/>
</dbReference>
<name>A0A7W2ITY1_9VIBR</name>
<feature type="domain" description="VOC" evidence="1">
    <location>
        <begin position="4"/>
        <end position="129"/>
    </location>
</feature>
<evidence type="ECO:0000313" key="2">
    <source>
        <dbReference type="EMBL" id="MBA5763041.1"/>
    </source>
</evidence>
<evidence type="ECO:0000259" key="1">
    <source>
        <dbReference type="PROSITE" id="PS51819"/>
    </source>
</evidence>
<comment type="caution">
    <text evidence="2">The sequence shown here is derived from an EMBL/GenBank/DDBJ whole genome shotgun (WGS) entry which is preliminary data.</text>
</comment>
<dbReference type="InterPro" id="IPR029068">
    <property type="entry name" value="Glyas_Bleomycin-R_OHBP_Dase"/>
</dbReference>
<accession>A0A7W2ITY1</accession>
<proteinExistence type="predicted"/>
<sequence>MKTYFEHANISVVNPQNTINLILAALPDWTVRGEGEYQNDRGEQIHWFHVGDDTFYLAIDSLGEGHMPYWTERFTGLNHLGFAVENLDETIERLQRAGFELDHWGAAHPHRKNVYYMDEHGIQVEFVEYFSNVASERNDYNQ</sequence>
<dbReference type="RefSeq" id="WP_182109056.1">
    <property type="nucleotide sequence ID" value="NZ_JACFYF010000006.1"/>
</dbReference>
<keyword evidence="3" id="KW-1185">Reference proteome</keyword>
<reference evidence="2 3" key="1">
    <citation type="submission" date="2020-07" db="EMBL/GenBank/DDBJ databases">
        <title>Vibrio marinisediminis sp. nov., isolated from marine sediment.</title>
        <authorList>
            <person name="Ji X."/>
        </authorList>
    </citation>
    <scope>NUCLEOTIDE SEQUENCE [LARGE SCALE GENOMIC DNA]</scope>
    <source>
        <strain evidence="2 3">404</strain>
    </source>
</reference>